<dbReference type="SUPFAM" id="SSF52728">
    <property type="entry name" value="PTS IIb component"/>
    <property type="match status" value="1"/>
</dbReference>
<evidence type="ECO:0000313" key="10">
    <source>
        <dbReference type="Proteomes" id="UP000782705"/>
    </source>
</evidence>
<keyword evidence="5" id="KW-0808">Transferase</keyword>
<sequence>MSARVKLIRVDNRLLHATIVLNWASFINARFIAIVDPQYEKDPFIEEVLQLSISSSIKIVILSVEELSKFINDDKTWDKQNVIILFKNLSVLYEAFKQGLPMKEVQFPYPASRLMLKQIPVYFSEDDIQKICEMYKNGVKFFYQTTSMDMKDYNTFNHYFD</sequence>
<comment type="caution">
    <text evidence="9">The sequence shown here is derived from an EMBL/GenBank/DDBJ whole genome shotgun (WGS) entry which is preliminary data.</text>
</comment>
<reference evidence="9 10" key="1">
    <citation type="submission" date="2016-06" db="EMBL/GenBank/DDBJ databases">
        <title>Four novel species of enterococci isolated from chicken manure.</title>
        <authorList>
            <person name="Van Tyne D."/>
        </authorList>
    </citation>
    <scope>NUCLEOTIDE SEQUENCE [LARGE SCALE GENOMIC DNA]</scope>
    <source>
        <strain evidence="9 10">CU12B</strain>
    </source>
</reference>
<evidence type="ECO:0000256" key="6">
    <source>
        <dbReference type="ARBA" id="ARBA00022683"/>
    </source>
</evidence>
<keyword evidence="4" id="KW-0762">Sugar transport</keyword>
<evidence type="ECO:0000256" key="4">
    <source>
        <dbReference type="ARBA" id="ARBA00022597"/>
    </source>
</evidence>
<organism evidence="9 10">
    <name type="scientific">Candidatus Enterococcus willemsii</name>
    <dbReference type="NCBI Taxonomy" id="1857215"/>
    <lineage>
        <taxon>Bacteria</taxon>
        <taxon>Bacillati</taxon>
        <taxon>Bacillota</taxon>
        <taxon>Bacilli</taxon>
        <taxon>Lactobacillales</taxon>
        <taxon>Enterococcaceae</taxon>
        <taxon>Enterococcus</taxon>
    </lineage>
</organism>
<accession>A0ABQ6Z1B0</accession>
<dbReference type="InterPro" id="IPR004720">
    <property type="entry name" value="PTS_IIB_sorbose-sp"/>
</dbReference>
<dbReference type="Proteomes" id="UP000782705">
    <property type="component" value="Unassembled WGS sequence"/>
</dbReference>
<feature type="domain" description="PTS EIIB type-4" evidence="8">
    <location>
        <begin position="1"/>
        <end position="161"/>
    </location>
</feature>
<keyword evidence="3" id="KW-0963">Cytoplasm</keyword>
<evidence type="ECO:0000259" key="8">
    <source>
        <dbReference type="PROSITE" id="PS51101"/>
    </source>
</evidence>
<keyword evidence="6" id="KW-0598">Phosphotransferase system</keyword>
<proteinExistence type="predicted"/>
<keyword evidence="2" id="KW-0813">Transport</keyword>
<dbReference type="Pfam" id="PF03830">
    <property type="entry name" value="PTSIIB_sorb"/>
    <property type="match status" value="1"/>
</dbReference>
<dbReference type="InterPro" id="IPR036667">
    <property type="entry name" value="PTS_IIB_sorbose-sp_sf"/>
</dbReference>
<dbReference type="Gene3D" id="3.40.35.10">
    <property type="entry name" value="Phosphotransferase system, sorbose subfamily IIB component"/>
    <property type="match status" value="1"/>
</dbReference>
<dbReference type="RefSeq" id="WP_161901455.1">
    <property type="nucleotide sequence ID" value="NZ_MAEL01000023.1"/>
</dbReference>
<keyword evidence="10" id="KW-1185">Reference proteome</keyword>
<comment type="subcellular location">
    <subcellularLocation>
        <location evidence="1">Cytoplasm</location>
    </subcellularLocation>
</comment>
<evidence type="ECO:0000256" key="1">
    <source>
        <dbReference type="ARBA" id="ARBA00004496"/>
    </source>
</evidence>
<evidence type="ECO:0000256" key="2">
    <source>
        <dbReference type="ARBA" id="ARBA00022448"/>
    </source>
</evidence>
<dbReference type="EMBL" id="MAEL01000023">
    <property type="protein sequence ID" value="KAF1305148.1"/>
    <property type="molecule type" value="Genomic_DNA"/>
</dbReference>
<keyword evidence="7" id="KW-0418">Kinase</keyword>
<evidence type="ECO:0000256" key="7">
    <source>
        <dbReference type="ARBA" id="ARBA00022777"/>
    </source>
</evidence>
<dbReference type="PROSITE" id="PS51101">
    <property type="entry name" value="PTS_EIIB_TYPE_4"/>
    <property type="match status" value="1"/>
</dbReference>
<protein>
    <submittedName>
        <fullName evidence="9">PTS sorbose transporter subunit IIB</fullName>
    </submittedName>
</protein>
<evidence type="ECO:0000313" key="9">
    <source>
        <dbReference type="EMBL" id="KAF1305148.1"/>
    </source>
</evidence>
<name>A0ABQ6Z1B0_9ENTE</name>
<gene>
    <name evidence="9" type="ORF">BAU17_05055</name>
</gene>
<evidence type="ECO:0000256" key="3">
    <source>
        <dbReference type="ARBA" id="ARBA00022490"/>
    </source>
</evidence>
<evidence type="ECO:0000256" key="5">
    <source>
        <dbReference type="ARBA" id="ARBA00022679"/>
    </source>
</evidence>